<feature type="active site" description="Charge relay system" evidence="5">
    <location>
        <position position="271"/>
    </location>
</feature>
<evidence type="ECO:0000256" key="7">
    <source>
        <dbReference type="SAM" id="Phobius"/>
    </source>
</evidence>
<dbReference type="Pfam" id="PF00082">
    <property type="entry name" value="Peptidase_S8"/>
    <property type="match status" value="1"/>
</dbReference>
<protein>
    <submittedName>
        <fullName evidence="10">Peptidase S8/S53 subtilisin kexin sedolisin</fullName>
    </submittedName>
</protein>
<feature type="compositionally biased region" description="Pro residues" evidence="6">
    <location>
        <begin position="464"/>
        <end position="474"/>
    </location>
</feature>
<keyword evidence="7" id="KW-1133">Transmembrane helix</keyword>
<feature type="domain" description="Peptidase S8/S53" evidence="9">
    <location>
        <begin position="45"/>
        <end position="311"/>
    </location>
</feature>
<dbReference type="PANTHER" id="PTHR43806">
    <property type="entry name" value="PEPTIDASE S8"/>
    <property type="match status" value="1"/>
</dbReference>
<keyword evidence="8" id="KW-0732">Signal</keyword>
<dbReference type="InterPro" id="IPR015500">
    <property type="entry name" value="Peptidase_S8_subtilisin-rel"/>
</dbReference>
<reference evidence="10 11" key="1">
    <citation type="submission" date="2020-05" db="EMBL/GenBank/DDBJ databases">
        <title>Actinomadura verrucosospora NRRL-B18236 (PFL_A860) Genome sequencing and assembly.</title>
        <authorList>
            <person name="Samborskyy M."/>
        </authorList>
    </citation>
    <scope>NUCLEOTIDE SEQUENCE [LARGE SCALE GENOMIC DNA]</scope>
    <source>
        <strain evidence="10 11">NRRL:B18236</strain>
    </source>
</reference>
<keyword evidence="7" id="KW-0812">Transmembrane</keyword>
<feature type="compositionally biased region" description="Low complexity" evidence="6">
    <location>
        <begin position="401"/>
        <end position="410"/>
    </location>
</feature>
<keyword evidence="7" id="KW-0472">Membrane</keyword>
<keyword evidence="3 5" id="KW-0378">Hydrolase</keyword>
<evidence type="ECO:0000256" key="4">
    <source>
        <dbReference type="ARBA" id="ARBA00022825"/>
    </source>
</evidence>
<evidence type="ECO:0000259" key="9">
    <source>
        <dbReference type="Pfam" id="PF00082"/>
    </source>
</evidence>
<comment type="similarity">
    <text evidence="1 5">Belongs to the peptidase S8 family.</text>
</comment>
<dbReference type="InterPro" id="IPR050131">
    <property type="entry name" value="Peptidase_S8_subtilisin-like"/>
</dbReference>
<dbReference type="Gene3D" id="3.40.50.200">
    <property type="entry name" value="Peptidase S8/S53 domain"/>
    <property type="match status" value="1"/>
</dbReference>
<dbReference type="InterPro" id="IPR036852">
    <property type="entry name" value="Peptidase_S8/S53_dom_sf"/>
</dbReference>
<feature type="region of interest" description="Disordered" evidence="6">
    <location>
        <begin position="337"/>
        <end position="356"/>
    </location>
</feature>
<feature type="active site" description="Charge relay system" evidence="5">
    <location>
        <position position="54"/>
    </location>
</feature>
<evidence type="ECO:0000313" key="11">
    <source>
        <dbReference type="Proteomes" id="UP000501240"/>
    </source>
</evidence>
<keyword evidence="2 5" id="KW-0645">Protease</keyword>
<dbReference type="GO" id="GO:0006508">
    <property type="term" value="P:proteolysis"/>
    <property type="evidence" value="ECO:0007669"/>
    <property type="project" value="UniProtKB-KW"/>
</dbReference>
<feature type="compositionally biased region" description="Pro residues" evidence="6">
    <location>
        <begin position="440"/>
        <end position="452"/>
    </location>
</feature>
<feature type="transmembrane region" description="Helical" evidence="7">
    <location>
        <begin position="366"/>
        <end position="392"/>
    </location>
</feature>
<proteinExistence type="inferred from homology"/>
<gene>
    <name evidence="10" type="ORF">ACTIVE_7257</name>
</gene>
<dbReference type="PROSITE" id="PS51892">
    <property type="entry name" value="SUBTILASE"/>
    <property type="match status" value="1"/>
</dbReference>
<dbReference type="GO" id="GO:0004252">
    <property type="term" value="F:serine-type endopeptidase activity"/>
    <property type="evidence" value="ECO:0007669"/>
    <property type="project" value="UniProtKB-UniRule"/>
</dbReference>
<evidence type="ECO:0000256" key="8">
    <source>
        <dbReference type="SAM" id="SignalP"/>
    </source>
</evidence>
<dbReference type="PANTHER" id="PTHR43806:SF11">
    <property type="entry name" value="CEREVISIN-RELATED"/>
    <property type="match status" value="1"/>
</dbReference>
<dbReference type="InterPro" id="IPR000209">
    <property type="entry name" value="Peptidase_S8/S53_dom"/>
</dbReference>
<feature type="region of interest" description="Disordered" evidence="6">
    <location>
        <begin position="401"/>
        <end position="508"/>
    </location>
</feature>
<accession>A0A7D4A982</accession>
<keyword evidence="11" id="KW-1185">Reference proteome</keyword>
<evidence type="ECO:0000256" key="1">
    <source>
        <dbReference type="ARBA" id="ARBA00011073"/>
    </source>
</evidence>
<evidence type="ECO:0000256" key="5">
    <source>
        <dbReference type="PROSITE-ProRule" id="PRU01240"/>
    </source>
</evidence>
<organism evidence="10 11">
    <name type="scientific">Actinomadura verrucosospora</name>
    <dbReference type="NCBI Taxonomy" id="46165"/>
    <lineage>
        <taxon>Bacteria</taxon>
        <taxon>Bacillati</taxon>
        <taxon>Actinomycetota</taxon>
        <taxon>Actinomycetes</taxon>
        <taxon>Streptosporangiales</taxon>
        <taxon>Thermomonosporaceae</taxon>
        <taxon>Actinomadura</taxon>
    </lineage>
</organism>
<sequence>MLAAALAGAWLPLLAPPAHADEIRDRQRGVLDELGMDAAWKVTKGGNVTVAVVDSGVDPKQKDLAGSVTVGPNLLAAIDGGSKPAHLHGTNMASLIAGHGHGPGGGAGIIGIAPESRVLAIRVIGEKEDPSYGRYRSSREAEDAVAKGIRYAADHGADVINLSLGKISVPGRDTEIPAERDAIGYAIGKGVVVVSAVGNNGDDSGLVDGDGFSPYSYPASYPGVIAVAATQPSHERAPFSNRNLSVVLSAPGAGLPVAGPGDSYYVSDGTSDASALVSGIAALIRARHPNMAPALVSQALIESTRFGPKNGYGPDVGFGEVNAERALNAADTLAKGASTASAGQPGGKRFGGRDPGPVTIVHRPVWVTPTVIAVTVIGVGGVVGAVVIALAFHRRHPRVQPAGMAPAGPAGPTGPAGPAGPPGGGFGPSQARPGPGGGFGPPPPRRPVPAPPATSYDTPRQPGGAPPAFAPPDPAGHRPSGPASSAPPAPGARPSFGAPDEPSGGTPV</sequence>
<evidence type="ECO:0000256" key="6">
    <source>
        <dbReference type="SAM" id="MobiDB-lite"/>
    </source>
</evidence>
<evidence type="ECO:0000256" key="2">
    <source>
        <dbReference type="ARBA" id="ARBA00022670"/>
    </source>
</evidence>
<dbReference type="EMBL" id="CP053892">
    <property type="protein sequence ID" value="QKG25605.1"/>
    <property type="molecule type" value="Genomic_DNA"/>
</dbReference>
<feature type="signal peptide" evidence="8">
    <location>
        <begin position="1"/>
        <end position="20"/>
    </location>
</feature>
<evidence type="ECO:0000313" key="10">
    <source>
        <dbReference type="EMBL" id="QKG25605.1"/>
    </source>
</evidence>
<dbReference type="PRINTS" id="PR00723">
    <property type="entry name" value="SUBTILISIN"/>
</dbReference>
<feature type="chain" id="PRO_5029018907" evidence="8">
    <location>
        <begin position="21"/>
        <end position="508"/>
    </location>
</feature>
<dbReference type="Proteomes" id="UP000501240">
    <property type="component" value="Chromosome"/>
</dbReference>
<feature type="active site" description="Charge relay system" evidence="5">
    <location>
        <position position="88"/>
    </location>
</feature>
<dbReference type="SUPFAM" id="SSF52743">
    <property type="entry name" value="Subtilisin-like"/>
    <property type="match status" value="1"/>
</dbReference>
<evidence type="ECO:0000256" key="3">
    <source>
        <dbReference type="ARBA" id="ARBA00022801"/>
    </source>
</evidence>
<name>A0A7D4A982_ACTVE</name>
<keyword evidence="4 5" id="KW-0720">Serine protease</keyword>
<dbReference type="AlphaFoldDB" id="A0A7D4A982"/>